<dbReference type="Proteomes" id="UP001149140">
    <property type="component" value="Unassembled WGS sequence"/>
</dbReference>
<dbReference type="AlphaFoldDB" id="A0A9X3MW60"/>
<keyword evidence="1" id="KW-0812">Transmembrane</keyword>
<protein>
    <recommendedName>
        <fullName evidence="4">Zinc ribbon domain-containing protein</fullName>
    </recommendedName>
</protein>
<name>A0A9X3MW60_9ACTN</name>
<comment type="caution">
    <text evidence="2">The sequence shown here is derived from an EMBL/GenBank/DDBJ whole genome shotgun (WGS) entry which is preliminary data.</text>
</comment>
<dbReference type="RefSeq" id="WP_270043027.1">
    <property type="nucleotide sequence ID" value="NZ_JAPDOD010000027.1"/>
</dbReference>
<dbReference type="EMBL" id="JAPDOD010000027">
    <property type="protein sequence ID" value="MDA0163779.1"/>
    <property type="molecule type" value="Genomic_DNA"/>
</dbReference>
<proteinExistence type="predicted"/>
<sequence>MIYLLLAIWFGLMTGIVGRIRGSSFFIWAIIGAVVPVIGLVVALAYRSERDEVRRQCPTCGKVVKLHDAMCMRCGTDLDFPEVGIEPESAALQRS</sequence>
<keyword evidence="3" id="KW-1185">Reference proteome</keyword>
<accession>A0A9X3MW60</accession>
<organism evidence="2 3">
    <name type="scientific">Solirubrobacter ginsenosidimutans</name>
    <dbReference type="NCBI Taxonomy" id="490573"/>
    <lineage>
        <taxon>Bacteria</taxon>
        <taxon>Bacillati</taxon>
        <taxon>Actinomycetota</taxon>
        <taxon>Thermoleophilia</taxon>
        <taxon>Solirubrobacterales</taxon>
        <taxon>Solirubrobacteraceae</taxon>
        <taxon>Solirubrobacter</taxon>
    </lineage>
</organism>
<keyword evidence="1" id="KW-1133">Transmembrane helix</keyword>
<evidence type="ECO:0000256" key="1">
    <source>
        <dbReference type="SAM" id="Phobius"/>
    </source>
</evidence>
<reference evidence="2" key="1">
    <citation type="submission" date="2022-10" db="EMBL/GenBank/DDBJ databases">
        <title>The WGS of Solirubrobacter ginsenosidimutans DSM 21036.</title>
        <authorList>
            <person name="Jiang Z."/>
        </authorList>
    </citation>
    <scope>NUCLEOTIDE SEQUENCE</scope>
    <source>
        <strain evidence="2">DSM 21036</strain>
    </source>
</reference>
<gene>
    <name evidence="2" type="ORF">OM076_26145</name>
</gene>
<evidence type="ECO:0008006" key="4">
    <source>
        <dbReference type="Google" id="ProtNLM"/>
    </source>
</evidence>
<keyword evidence="1" id="KW-0472">Membrane</keyword>
<evidence type="ECO:0000313" key="2">
    <source>
        <dbReference type="EMBL" id="MDA0163779.1"/>
    </source>
</evidence>
<evidence type="ECO:0000313" key="3">
    <source>
        <dbReference type="Proteomes" id="UP001149140"/>
    </source>
</evidence>
<feature type="transmembrane region" description="Helical" evidence="1">
    <location>
        <begin position="25"/>
        <end position="46"/>
    </location>
</feature>